<feature type="transmembrane region" description="Helical" evidence="2">
    <location>
        <begin position="631"/>
        <end position="664"/>
    </location>
</feature>
<feature type="transmembrane region" description="Helical" evidence="2">
    <location>
        <begin position="813"/>
        <end position="832"/>
    </location>
</feature>
<feature type="transmembrane region" description="Helical" evidence="2">
    <location>
        <begin position="746"/>
        <end position="766"/>
    </location>
</feature>
<evidence type="ECO:0000256" key="1">
    <source>
        <dbReference type="SAM" id="Coils"/>
    </source>
</evidence>
<accession>A0A7H1D348</accession>
<feature type="transmembrane region" description="Helical" evidence="2">
    <location>
        <begin position="1401"/>
        <end position="1421"/>
    </location>
</feature>
<reference evidence="3" key="1">
    <citation type="submission" date="2019-11" db="EMBL/GenBank/DDBJ databases">
        <title>Complexity of the virome associated to tospovirus-transmitting thrips species.</title>
        <authorList>
            <person name="Chiapello M."/>
            <person name="Bosco L."/>
            <person name="Ciuffo M."/>
            <person name="Ottati S."/>
            <person name="Vallino M."/>
            <person name="Salem N."/>
            <person name="Rosa C."/>
            <person name="Tavella L."/>
            <person name="Turina M."/>
        </authorList>
    </citation>
    <scope>NUCLEOTIDE SEQUENCE</scope>
    <source>
        <strain evidence="3">THR-E_DN24108</strain>
    </source>
</reference>
<keyword evidence="2" id="KW-0472">Membrane</keyword>
<evidence type="ECO:0000256" key="2">
    <source>
        <dbReference type="SAM" id="Phobius"/>
    </source>
</evidence>
<organism evidence="3">
    <name type="scientific">Frankliniella occidentalis associated peribunyavirus-like virus 2</name>
    <dbReference type="NCBI Taxonomy" id="2771468"/>
    <lineage>
        <taxon>Viruses</taxon>
        <taxon>Riboviria</taxon>
        <taxon>Orthornavirae</taxon>
        <taxon>Negarnaviricota</taxon>
        <taxon>Polyploviricotina</taxon>
        <taxon>Bunyaviricetes</taxon>
        <taxon>Elliovirales</taxon>
        <taxon>Peribunyaviridae</taxon>
    </lineage>
</organism>
<feature type="transmembrane region" description="Helical" evidence="2">
    <location>
        <begin position="924"/>
        <end position="944"/>
    </location>
</feature>
<feature type="coiled-coil region" evidence="1">
    <location>
        <begin position="221"/>
        <end position="297"/>
    </location>
</feature>
<keyword evidence="2" id="KW-1133">Transmembrane helix</keyword>
<dbReference type="EMBL" id="MN764149">
    <property type="protein sequence ID" value="QNS31052.1"/>
    <property type="molecule type" value="Genomic_RNA"/>
</dbReference>
<sequence>MTKVSLMLMVLCLAAVSPGVIKNGLNNVFCGKRTLAAIDPQKIVKDSKGTEMLGFACKKPNENSAAEMFMVNSQINKTLLSEIELCCSDSVVCEGIKMRVTEFSGRPLYRIVTLGNGLIQEESIDLTCSEARLNVGKFCFENGTTSLSDLINWTTRKYNGVSLPPQLNLLTAGNLNNLADCNKYQKNVKSFNRLMRSDNVTAKEAVEMMNDASIWEETHKIVEEEKEMEEYFNTLQKHEKEMKKLIDQGKAMETRIKTAEVLVLNGNVTAMAELNRLERLQNENREQLKKTEEKVTELSLILTRETTNRKAREEELEGKLSNFTMRYTQLAIKQSEARMNDTIKQSGQAVLTESKVYTNKKVGELGLQILLGQAESTFTDMKLNCEDDWTKERYPCTCVKEAKEISCDFKVVQDRMGWGRHQCVVGNIKFGEWTFRDAINVNTKGCWEQIGEESISEESFKQIRTDFMDRDFQKVSKGSKELACRNVCFGEDQQSHSGDILHAVTFEKNGTASKQLSFLKKKCECLYYREPCQVDILLTPDTVQVTMSAKFGDYNIALDGVVSGDSFKMSKLYTHKLNKATRGLLTVICNGRKSQKQYNWSRKDYCEYVNSGKLKFFQKLLCLNDDILLTLGYALSSLLIGLVFKGYISTLLAVAFSPLIVLLIRCFEKRLVCVTCQRLKWLNHSCPPNCIFCSKDISKDYLDFSREVDLKYATHLQTCLHVKVKTSLARLTVTIFKTIHRAVAGVIKYVGNPVCLMLILLNLSYVRANGIDNILEQSKKLKEVSRVSDCFDMQLAVRKEASLVNFVLMYTKLAMFLLATTWLIFMYVIYLIKKSKTCQFCKKITTVRKVEVPFMTQRYMMSCYDCLMKLGICIFEEDFLLGKIQKVTNLIMKDKRAMVKMVRVEDFFDFLIRRNEMGLTLKKLVLFSMISLLPCVISVEVKLFSDLENKSFTANSIPFSGHERRSLITEVVSNAICDSNKCQVAPVVKFEARAISGRALGYTFYIKDEEGKSTPVDLNGKFLESGALCHYTVEYDTFETTVTSGTSDQCTKDCDDCYKDLNSTYTEGRYFHCQKGTSSWSCDGPGCMSINSGSTCGACNCKKKEGTEEWTVKKLVKTSSFATFCIQFNNEVHCKQLMDDDVTGSLKSQKLSNTEMQCPELIACSKSTGVCRHGEMNSANEFTKKFGNVQLIGGKLQFIDNHMKYQKCHFGLNRMFLYTECCGNLFRLVETLKDFSHPTLEKQPNVHVFPGEDGGLWKLEFSAPSFEYQKNEDNLVIKECEVSNCKGCFNCDEGAECDIRSKASHDGIVPISSTGCSLDSSRMKVSVNGGTFKVRIYCGDEKPAFNVTIGKQKCTSKNKVVLNTKAKMYSPLMYYETSGTKGGEGCETIFCGFGMPDLGTVLWSVLGVILLLVLGLTLPLFREIIAVIMSVFIVSSVTKVKENKHRR</sequence>
<keyword evidence="2" id="KW-0812">Transmembrane</keyword>
<keyword evidence="1" id="KW-0175">Coiled coil</keyword>
<protein>
    <submittedName>
        <fullName evidence="3">Putative RNA dependent RNA polymerase</fullName>
    </submittedName>
</protein>
<proteinExistence type="predicted"/>
<name>A0A7H1D348_9VIRU</name>
<evidence type="ECO:0000313" key="3">
    <source>
        <dbReference type="EMBL" id="QNS31052.1"/>
    </source>
</evidence>